<dbReference type="PANTHER" id="PTHR10291:SF45">
    <property type="entry name" value="ALKYL TRANSFERASE"/>
    <property type="match status" value="1"/>
</dbReference>
<dbReference type="GO" id="GO:0045547">
    <property type="term" value="F:ditrans,polycis-polyprenyl diphosphate synthase [(2E,6E)-farnesyl diphosphate specific] activity"/>
    <property type="evidence" value="ECO:0007669"/>
    <property type="project" value="TreeGrafter"/>
</dbReference>
<evidence type="ECO:0000313" key="3">
    <source>
        <dbReference type="Proteomes" id="UP001206925"/>
    </source>
</evidence>
<dbReference type="InterPro" id="IPR001441">
    <property type="entry name" value="UPP_synth-like"/>
</dbReference>
<sequence>MDGNRRWAEQRGLSGTFGHSAGRMTIMPLLHLCSKLQIKVVSLFLFSTENWRRPSEEVDFLMEAFEDALRIEGEDLCR</sequence>
<dbReference type="GO" id="GO:0009668">
    <property type="term" value="P:plastid membrane organization"/>
    <property type="evidence" value="ECO:0007669"/>
    <property type="project" value="TreeGrafter"/>
</dbReference>
<dbReference type="GO" id="GO:0009409">
    <property type="term" value="P:response to cold"/>
    <property type="evidence" value="ECO:0007669"/>
    <property type="project" value="TreeGrafter"/>
</dbReference>
<evidence type="ECO:0008006" key="4">
    <source>
        <dbReference type="Google" id="ProtNLM"/>
    </source>
</evidence>
<evidence type="ECO:0000256" key="1">
    <source>
        <dbReference type="ARBA" id="ARBA00022679"/>
    </source>
</evidence>
<dbReference type="Pfam" id="PF01255">
    <property type="entry name" value="Prenyltransf"/>
    <property type="match status" value="1"/>
</dbReference>
<proteinExistence type="predicted"/>
<accession>A0AAD5DEI9</accession>
<keyword evidence="1" id="KW-0808">Transferase</keyword>
<dbReference type="GO" id="GO:0016094">
    <property type="term" value="P:polyprenol biosynthetic process"/>
    <property type="evidence" value="ECO:0007669"/>
    <property type="project" value="TreeGrafter"/>
</dbReference>
<dbReference type="GO" id="GO:0009570">
    <property type="term" value="C:chloroplast stroma"/>
    <property type="evidence" value="ECO:0007669"/>
    <property type="project" value="TreeGrafter"/>
</dbReference>
<gene>
    <name evidence="2" type="ORF">M8C21_007671</name>
</gene>
<evidence type="ECO:0000313" key="2">
    <source>
        <dbReference type="EMBL" id="KAI7757935.1"/>
    </source>
</evidence>
<dbReference type="Gene3D" id="3.40.1180.10">
    <property type="entry name" value="Decaprenyl diphosphate synthase-like"/>
    <property type="match status" value="1"/>
</dbReference>
<dbReference type="EMBL" id="JAMZMK010000040">
    <property type="protein sequence ID" value="KAI7757935.1"/>
    <property type="molecule type" value="Genomic_DNA"/>
</dbReference>
<name>A0AAD5DEI9_AMBAR</name>
<dbReference type="AlphaFoldDB" id="A0AAD5DEI9"/>
<dbReference type="SUPFAM" id="SSF64005">
    <property type="entry name" value="Undecaprenyl diphosphate synthase"/>
    <property type="match status" value="1"/>
</dbReference>
<dbReference type="Proteomes" id="UP001206925">
    <property type="component" value="Unassembled WGS sequence"/>
</dbReference>
<protein>
    <recommendedName>
        <fullName evidence="4">Dehydrodolichyl diphosphate synthase 2-like protein</fullName>
    </recommendedName>
</protein>
<reference evidence="2" key="1">
    <citation type="submission" date="2022-06" db="EMBL/GenBank/DDBJ databases">
        <title>Uncovering the hologenomic basis of an extraordinary plant invasion.</title>
        <authorList>
            <person name="Bieker V.C."/>
            <person name="Martin M.D."/>
            <person name="Gilbert T."/>
            <person name="Hodgins K."/>
            <person name="Battlay P."/>
            <person name="Petersen B."/>
            <person name="Wilson J."/>
        </authorList>
    </citation>
    <scope>NUCLEOTIDE SEQUENCE</scope>
    <source>
        <strain evidence="2">AA19_3_7</strain>
        <tissue evidence="2">Leaf</tissue>
    </source>
</reference>
<keyword evidence="3" id="KW-1185">Reference proteome</keyword>
<dbReference type="PANTHER" id="PTHR10291">
    <property type="entry name" value="DEHYDRODOLICHYL DIPHOSPHATE SYNTHASE FAMILY MEMBER"/>
    <property type="match status" value="1"/>
</dbReference>
<organism evidence="2 3">
    <name type="scientific">Ambrosia artemisiifolia</name>
    <name type="common">Common ragweed</name>
    <dbReference type="NCBI Taxonomy" id="4212"/>
    <lineage>
        <taxon>Eukaryota</taxon>
        <taxon>Viridiplantae</taxon>
        <taxon>Streptophyta</taxon>
        <taxon>Embryophyta</taxon>
        <taxon>Tracheophyta</taxon>
        <taxon>Spermatophyta</taxon>
        <taxon>Magnoliopsida</taxon>
        <taxon>eudicotyledons</taxon>
        <taxon>Gunneridae</taxon>
        <taxon>Pentapetalae</taxon>
        <taxon>asterids</taxon>
        <taxon>campanulids</taxon>
        <taxon>Asterales</taxon>
        <taxon>Asteraceae</taxon>
        <taxon>Asteroideae</taxon>
        <taxon>Heliantheae alliance</taxon>
        <taxon>Heliantheae</taxon>
        <taxon>Ambrosia</taxon>
    </lineage>
</organism>
<comment type="caution">
    <text evidence="2">The sequence shown here is derived from an EMBL/GenBank/DDBJ whole genome shotgun (WGS) entry which is preliminary data.</text>
</comment>
<dbReference type="InterPro" id="IPR036424">
    <property type="entry name" value="UPP_synth-like_sf"/>
</dbReference>